<dbReference type="CDD" id="cd17323">
    <property type="entry name" value="MFS_Tpo1_MDR_like"/>
    <property type="match status" value="1"/>
</dbReference>
<dbReference type="EMBL" id="JACGCI010000167">
    <property type="protein sequence ID" value="KAF6742797.1"/>
    <property type="molecule type" value="Genomic_DNA"/>
</dbReference>
<keyword evidence="3 6" id="KW-1133">Transmembrane helix</keyword>
<dbReference type="Proteomes" id="UP000521943">
    <property type="component" value="Unassembled WGS sequence"/>
</dbReference>
<dbReference type="Pfam" id="PF07690">
    <property type="entry name" value="MFS_1"/>
    <property type="match status" value="1"/>
</dbReference>
<keyword evidence="9" id="KW-1185">Reference proteome</keyword>
<dbReference type="SUPFAM" id="SSF103473">
    <property type="entry name" value="MFS general substrate transporter"/>
    <property type="match status" value="1"/>
</dbReference>
<comment type="subcellular location">
    <subcellularLocation>
        <location evidence="1">Membrane</location>
        <topology evidence="1">Multi-pass membrane protein</topology>
    </subcellularLocation>
</comment>
<dbReference type="Gene3D" id="1.20.1250.20">
    <property type="entry name" value="MFS general substrate transporter like domains"/>
    <property type="match status" value="1"/>
</dbReference>
<dbReference type="GO" id="GO:0016020">
    <property type="term" value="C:membrane"/>
    <property type="evidence" value="ECO:0007669"/>
    <property type="project" value="UniProtKB-SubCell"/>
</dbReference>
<evidence type="ECO:0000313" key="8">
    <source>
        <dbReference type="EMBL" id="KAF6742797.1"/>
    </source>
</evidence>
<evidence type="ECO:0000256" key="2">
    <source>
        <dbReference type="ARBA" id="ARBA00022692"/>
    </source>
</evidence>
<keyword evidence="2 6" id="KW-0812">Transmembrane</keyword>
<feature type="transmembrane region" description="Helical" evidence="6">
    <location>
        <begin position="470"/>
        <end position="489"/>
    </location>
</feature>
<dbReference type="InterPro" id="IPR036259">
    <property type="entry name" value="MFS_trans_sf"/>
</dbReference>
<evidence type="ECO:0000259" key="7">
    <source>
        <dbReference type="PROSITE" id="PS50850"/>
    </source>
</evidence>
<feature type="transmembrane region" description="Helical" evidence="6">
    <location>
        <begin position="204"/>
        <end position="225"/>
    </location>
</feature>
<feature type="transmembrane region" description="Helical" evidence="6">
    <location>
        <begin position="374"/>
        <end position="394"/>
    </location>
</feature>
<dbReference type="OrthoDB" id="6770063at2759"/>
<dbReference type="PROSITE" id="PS50850">
    <property type="entry name" value="MFS"/>
    <property type="match status" value="1"/>
</dbReference>
<feature type="domain" description="Major facilitator superfamily (MFS) profile" evidence="7">
    <location>
        <begin position="78"/>
        <end position="533"/>
    </location>
</feature>
<feature type="transmembrane region" description="Helical" evidence="6">
    <location>
        <begin position="335"/>
        <end position="354"/>
    </location>
</feature>
<dbReference type="FunFam" id="1.20.1250.20:FF:000011">
    <property type="entry name" value="MFS multidrug transporter, putative"/>
    <property type="match status" value="1"/>
</dbReference>
<dbReference type="InterPro" id="IPR011701">
    <property type="entry name" value="MFS"/>
</dbReference>
<evidence type="ECO:0000256" key="4">
    <source>
        <dbReference type="ARBA" id="ARBA00023136"/>
    </source>
</evidence>
<evidence type="ECO:0000256" key="1">
    <source>
        <dbReference type="ARBA" id="ARBA00004141"/>
    </source>
</evidence>
<sequence>MALNAPFQYPHSAETTIAEDEGLPEKIASTSSLPGTKHARGISFEHIERPEEVQWVDWDGPDDPSNPKNWSSKRKWATTFVVSAFNFVSPASSAMIAPASEDIAHELGMTNAVLISMITSAFVLGYAVGPLVVGPMSEVYGRSKILKYSNWLYLIWNVACGFSTTAVQLLVFRFLAGVGGSAPLSVGGAVVWDLFHEEKRGRVMALYTFVSMLGPAVGPVCAGWITHRATWRWVVGELSSSAPLQHYPDLRQFWSISLFDITIQLSAAFLLHETYPPVLLKAKAQKLRSTLRQRGAGGGYQYIRSVYDTGCRESISSVLLTALARPAQLIWREPIVQLFSLYTAFIYGIFYLFLTRIPFIFSGVYGQTAEIAGLQYIALGVGLATASFVNVFFVDRIYLHLRGGNRGIGEPEYRLPSMVPGTILLPVGLLISGWSSQQQLHWALTDIGVGLIGMGMILNFQSMQTYVVDAFSLHVASALATISCLRSFAGFGFPLFGPAIFERLGYGNASTILAALAILIGCPAPWIFWKYGRRIRLNSRYAVRPSASVATTMTPNLPPAESC</sequence>
<gene>
    <name evidence="8" type="ORF">DFP72DRAFT_157634</name>
</gene>
<dbReference type="PANTHER" id="PTHR23502:SF60">
    <property type="entry name" value="MAJOR FACILITATOR SUPERFAMILY (MFS) PROFILE DOMAIN-CONTAINING PROTEIN-RELATED"/>
    <property type="match status" value="1"/>
</dbReference>
<evidence type="ECO:0000256" key="5">
    <source>
        <dbReference type="SAM" id="MobiDB-lite"/>
    </source>
</evidence>
<feature type="transmembrane region" description="Helical" evidence="6">
    <location>
        <begin position="145"/>
        <end position="164"/>
    </location>
</feature>
<feature type="region of interest" description="Disordered" evidence="5">
    <location>
        <begin position="1"/>
        <end position="21"/>
    </location>
</feature>
<dbReference type="GO" id="GO:0022857">
    <property type="term" value="F:transmembrane transporter activity"/>
    <property type="evidence" value="ECO:0007669"/>
    <property type="project" value="InterPro"/>
</dbReference>
<feature type="transmembrane region" description="Helical" evidence="6">
    <location>
        <begin position="440"/>
        <end position="458"/>
    </location>
</feature>
<dbReference type="AlphaFoldDB" id="A0A8H6HAZ5"/>
<feature type="transmembrane region" description="Helical" evidence="6">
    <location>
        <begin position="415"/>
        <end position="434"/>
    </location>
</feature>
<dbReference type="InterPro" id="IPR020846">
    <property type="entry name" value="MFS_dom"/>
</dbReference>
<comment type="caution">
    <text evidence="8">The sequence shown here is derived from an EMBL/GenBank/DDBJ whole genome shotgun (WGS) entry which is preliminary data.</text>
</comment>
<dbReference type="PANTHER" id="PTHR23502">
    <property type="entry name" value="MAJOR FACILITATOR SUPERFAMILY"/>
    <property type="match status" value="1"/>
</dbReference>
<feature type="transmembrane region" description="Helical" evidence="6">
    <location>
        <begin position="509"/>
        <end position="529"/>
    </location>
</feature>
<reference evidence="8 9" key="1">
    <citation type="submission" date="2020-07" db="EMBL/GenBank/DDBJ databases">
        <title>Comparative genomics of pyrophilous fungi reveals a link between fire events and developmental genes.</title>
        <authorList>
            <consortium name="DOE Joint Genome Institute"/>
            <person name="Steindorff A.S."/>
            <person name="Carver A."/>
            <person name="Calhoun S."/>
            <person name="Stillman K."/>
            <person name="Liu H."/>
            <person name="Lipzen A."/>
            <person name="Pangilinan J."/>
            <person name="Labutti K."/>
            <person name="Bruns T.D."/>
            <person name="Grigoriev I.V."/>
        </authorList>
    </citation>
    <scope>NUCLEOTIDE SEQUENCE [LARGE SCALE GENOMIC DNA]</scope>
    <source>
        <strain evidence="8 9">CBS 144469</strain>
    </source>
</reference>
<evidence type="ECO:0000256" key="6">
    <source>
        <dbReference type="SAM" id="Phobius"/>
    </source>
</evidence>
<name>A0A8H6HAZ5_9AGAR</name>
<evidence type="ECO:0000313" key="9">
    <source>
        <dbReference type="Proteomes" id="UP000521943"/>
    </source>
</evidence>
<organism evidence="8 9">
    <name type="scientific">Ephemerocybe angulata</name>
    <dbReference type="NCBI Taxonomy" id="980116"/>
    <lineage>
        <taxon>Eukaryota</taxon>
        <taxon>Fungi</taxon>
        <taxon>Dikarya</taxon>
        <taxon>Basidiomycota</taxon>
        <taxon>Agaricomycotina</taxon>
        <taxon>Agaricomycetes</taxon>
        <taxon>Agaricomycetidae</taxon>
        <taxon>Agaricales</taxon>
        <taxon>Agaricineae</taxon>
        <taxon>Psathyrellaceae</taxon>
        <taxon>Ephemerocybe</taxon>
    </lineage>
</organism>
<feature type="transmembrane region" description="Helical" evidence="6">
    <location>
        <begin position="76"/>
        <end position="100"/>
    </location>
</feature>
<keyword evidence="4 6" id="KW-0472">Membrane</keyword>
<evidence type="ECO:0000256" key="3">
    <source>
        <dbReference type="ARBA" id="ARBA00022989"/>
    </source>
</evidence>
<proteinExistence type="predicted"/>
<protein>
    <submittedName>
        <fullName evidence="8">MFS polyamine transporter</fullName>
    </submittedName>
</protein>
<feature type="transmembrane region" description="Helical" evidence="6">
    <location>
        <begin position="112"/>
        <end position="133"/>
    </location>
</feature>
<accession>A0A8H6HAZ5</accession>